<keyword evidence="3" id="KW-1185">Reference proteome</keyword>
<protein>
    <recommendedName>
        <fullName evidence="1">Tyrosine-protein phosphatase domain-containing protein</fullName>
    </recommendedName>
</protein>
<dbReference type="GO" id="GO:0004725">
    <property type="term" value="F:protein tyrosine phosphatase activity"/>
    <property type="evidence" value="ECO:0007669"/>
    <property type="project" value="InterPro"/>
</dbReference>
<dbReference type="PANTHER" id="PTHR19134">
    <property type="entry name" value="RECEPTOR-TYPE TYROSINE-PROTEIN PHOSPHATASE"/>
    <property type="match status" value="1"/>
</dbReference>
<reference evidence="2 3" key="1">
    <citation type="submission" date="2015-09" db="EMBL/GenBank/DDBJ databases">
        <title>Draft genome of the parasitic nematode Teladorsagia circumcincta isolate WARC Sus (inbred).</title>
        <authorList>
            <person name="Mitreva M."/>
        </authorList>
    </citation>
    <scope>NUCLEOTIDE SEQUENCE [LARGE SCALE GENOMIC DNA]</scope>
    <source>
        <strain evidence="2 3">S</strain>
    </source>
</reference>
<feature type="non-terminal residue" evidence="2">
    <location>
        <position position="1"/>
    </location>
</feature>
<evidence type="ECO:0000313" key="2">
    <source>
        <dbReference type="EMBL" id="PIO55322.1"/>
    </source>
</evidence>
<feature type="domain" description="Tyrosine-protein phosphatase" evidence="1">
    <location>
        <begin position="83"/>
        <end position="119"/>
    </location>
</feature>
<gene>
    <name evidence="2" type="ORF">TELCIR_23292</name>
</gene>
<evidence type="ECO:0000313" key="3">
    <source>
        <dbReference type="Proteomes" id="UP000230423"/>
    </source>
</evidence>
<dbReference type="InterPro" id="IPR029021">
    <property type="entry name" value="Prot-tyrosine_phosphatase-like"/>
</dbReference>
<dbReference type="Proteomes" id="UP000230423">
    <property type="component" value="Unassembled WGS sequence"/>
</dbReference>
<dbReference type="EMBL" id="KZ386923">
    <property type="protein sequence ID" value="PIO55322.1"/>
    <property type="molecule type" value="Genomic_DNA"/>
</dbReference>
<sequence length="175" mass="19808">FYDFVECRYGDLLITPREASYFADYAVRCFDVEPVNERFNRMSPGARSDVGSIDSNPGSEYANVPSVRHLNGHAETSFVGSGNEGKVDIFDYVSALRKQRNLMVQSQEQYVFIYKALAEWHLFGHTDMDVEQLIEHYQTLIDPGMRDRASSFSGITKLVVRSDAAPATGMEAEFR</sequence>
<dbReference type="Pfam" id="PF00102">
    <property type="entry name" value="Y_phosphatase"/>
    <property type="match status" value="1"/>
</dbReference>
<feature type="non-terminal residue" evidence="2">
    <location>
        <position position="175"/>
    </location>
</feature>
<dbReference type="PANTHER" id="PTHR19134:SF495">
    <property type="entry name" value="TYROSINE-PROTEIN PHOSPHATASE 69D"/>
    <property type="match status" value="1"/>
</dbReference>
<proteinExistence type="predicted"/>
<organism evidence="2 3">
    <name type="scientific">Teladorsagia circumcincta</name>
    <name type="common">Brown stomach worm</name>
    <name type="synonym">Ostertagia circumcincta</name>
    <dbReference type="NCBI Taxonomy" id="45464"/>
    <lineage>
        <taxon>Eukaryota</taxon>
        <taxon>Metazoa</taxon>
        <taxon>Ecdysozoa</taxon>
        <taxon>Nematoda</taxon>
        <taxon>Chromadorea</taxon>
        <taxon>Rhabditida</taxon>
        <taxon>Rhabditina</taxon>
        <taxon>Rhabditomorpha</taxon>
        <taxon>Strongyloidea</taxon>
        <taxon>Trichostrongylidae</taxon>
        <taxon>Teladorsagia</taxon>
    </lineage>
</organism>
<name>A0A2G9TCS3_TELCI</name>
<dbReference type="AlphaFoldDB" id="A0A2G9TCS3"/>
<accession>A0A2G9TCS3</accession>
<dbReference type="InterPro" id="IPR000242">
    <property type="entry name" value="PTP_cat"/>
</dbReference>
<dbReference type="InterPro" id="IPR050348">
    <property type="entry name" value="Protein-Tyr_Phosphatase"/>
</dbReference>
<dbReference type="OrthoDB" id="6058203at2759"/>
<evidence type="ECO:0000259" key="1">
    <source>
        <dbReference type="Pfam" id="PF00102"/>
    </source>
</evidence>
<dbReference type="PRINTS" id="PR00700">
    <property type="entry name" value="PRTYPHPHTASE"/>
</dbReference>
<dbReference type="SUPFAM" id="SSF52799">
    <property type="entry name" value="(Phosphotyrosine protein) phosphatases II"/>
    <property type="match status" value="1"/>
</dbReference>
<dbReference type="Gene3D" id="3.90.190.10">
    <property type="entry name" value="Protein tyrosine phosphatase superfamily"/>
    <property type="match status" value="1"/>
</dbReference>